<dbReference type="EMBL" id="PQFF01000495">
    <property type="protein sequence ID" value="RHZ47152.1"/>
    <property type="molecule type" value="Genomic_DNA"/>
</dbReference>
<comment type="caution">
    <text evidence="1">The sequence shown here is derived from an EMBL/GenBank/DDBJ whole genome shotgun (WGS) entry which is preliminary data.</text>
</comment>
<accession>A0A397G801</accession>
<name>A0A397G801_9GLOM</name>
<organism evidence="1 2">
    <name type="scientific">Diversispora epigaea</name>
    <dbReference type="NCBI Taxonomy" id="1348612"/>
    <lineage>
        <taxon>Eukaryota</taxon>
        <taxon>Fungi</taxon>
        <taxon>Fungi incertae sedis</taxon>
        <taxon>Mucoromycota</taxon>
        <taxon>Glomeromycotina</taxon>
        <taxon>Glomeromycetes</taxon>
        <taxon>Diversisporales</taxon>
        <taxon>Diversisporaceae</taxon>
        <taxon>Diversispora</taxon>
    </lineage>
</organism>
<sequence>MASIDVMGEIIGITTSLKTHIQTNDNAKTARIEFEKKNFAKLRLQIVIAIAVAQNVISFNHAKQLIE</sequence>
<keyword evidence="2" id="KW-1185">Reference proteome</keyword>
<evidence type="ECO:0000313" key="2">
    <source>
        <dbReference type="Proteomes" id="UP000266861"/>
    </source>
</evidence>
<protein>
    <submittedName>
        <fullName evidence="1">Uncharacterized protein</fullName>
    </submittedName>
</protein>
<proteinExistence type="predicted"/>
<reference evidence="1 2" key="1">
    <citation type="submission" date="2018-08" db="EMBL/GenBank/DDBJ databases">
        <title>Genome and evolution of the arbuscular mycorrhizal fungus Diversispora epigaea (formerly Glomus versiforme) and its bacterial endosymbionts.</title>
        <authorList>
            <person name="Sun X."/>
            <person name="Fei Z."/>
            <person name="Harrison M."/>
        </authorList>
    </citation>
    <scope>NUCLEOTIDE SEQUENCE [LARGE SCALE GENOMIC DNA]</scope>
    <source>
        <strain evidence="1 2">IT104</strain>
    </source>
</reference>
<dbReference type="AlphaFoldDB" id="A0A397G801"/>
<gene>
    <name evidence="1" type="ORF">Glove_590g44</name>
</gene>
<dbReference type="Proteomes" id="UP000266861">
    <property type="component" value="Unassembled WGS sequence"/>
</dbReference>
<evidence type="ECO:0000313" key="1">
    <source>
        <dbReference type="EMBL" id="RHZ47152.1"/>
    </source>
</evidence>